<proteinExistence type="predicted"/>
<dbReference type="EMBL" id="LAZR01011192">
    <property type="protein sequence ID" value="KKM62961.1"/>
    <property type="molecule type" value="Genomic_DNA"/>
</dbReference>
<protein>
    <recommendedName>
        <fullName evidence="2">DUF1150 domain-containing protein</fullName>
    </recommendedName>
</protein>
<dbReference type="Pfam" id="PF06620">
    <property type="entry name" value="DUF1150"/>
    <property type="match status" value="1"/>
</dbReference>
<organism evidence="1">
    <name type="scientific">marine sediment metagenome</name>
    <dbReference type="NCBI Taxonomy" id="412755"/>
    <lineage>
        <taxon>unclassified sequences</taxon>
        <taxon>metagenomes</taxon>
        <taxon>ecological metagenomes</taxon>
    </lineage>
</organism>
<dbReference type="AlphaFoldDB" id="A0A0F9JKQ0"/>
<evidence type="ECO:0008006" key="2">
    <source>
        <dbReference type="Google" id="ProtNLM"/>
    </source>
</evidence>
<name>A0A0F9JKQ0_9ZZZZ</name>
<reference evidence="1" key="1">
    <citation type="journal article" date="2015" name="Nature">
        <title>Complex archaea that bridge the gap between prokaryotes and eukaryotes.</title>
        <authorList>
            <person name="Spang A."/>
            <person name="Saw J.H."/>
            <person name="Jorgensen S.L."/>
            <person name="Zaremba-Niedzwiedzka K."/>
            <person name="Martijn J."/>
            <person name="Lind A.E."/>
            <person name="van Eijk R."/>
            <person name="Schleper C."/>
            <person name="Guy L."/>
            <person name="Ettema T.J."/>
        </authorList>
    </citation>
    <scope>NUCLEOTIDE SEQUENCE</scope>
</reference>
<sequence>MDTKTDILPETADNIVYVRPVAIDELPEEVREQAEGLEQLYAVHNSEGDRLALVADRNLAFIVARQNDMAPVSVH</sequence>
<accession>A0A0F9JKQ0</accession>
<comment type="caution">
    <text evidence="1">The sequence shown here is derived from an EMBL/GenBank/DDBJ whole genome shotgun (WGS) entry which is preliminary data.</text>
</comment>
<dbReference type="InterPro" id="IPR009531">
    <property type="entry name" value="DUF1150"/>
</dbReference>
<evidence type="ECO:0000313" key="1">
    <source>
        <dbReference type="EMBL" id="KKM62961.1"/>
    </source>
</evidence>
<gene>
    <name evidence="1" type="ORF">LCGC14_1516410</name>
</gene>